<dbReference type="PANTHER" id="PTHR33835:SF1">
    <property type="entry name" value="METALLO-BETA-LACTAMASE DOMAIN-CONTAINING PROTEIN"/>
    <property type="match status" value="1"/>
</dbReference>
<organism evidence="1 2">
    <name type="scientific">Aurantimonas endophytica</name>
    <dbReference type="NCBI Taxonomy" id="1522175"/>
    <lineage>
        <taxon>Bacteria</taxon>
        <taxon>Pseudomonadati</taxon>
        <taxon>Pseudomonadota</taxon>
        <taxon>Alphaproteobacteria</taxon>
        <taxon>Hyphomicrobiales</taxon>
        <taxon>Aurantimonadaceae</taxon>
        <taxon>Aurantimonas</taxon>
    </lineage>
</organism>
<gene>
    <name evidence="1" type="ORF">GGR03_003790</name>
</gene>
<keyword evidence="2" id="KW-1185">Reference proteome</keyword>
<sequence length="226" mass="24610">MQDEAILYPPLDVPKKVAEGIWIVDSGPIRPLGLRLPVRMTVIGQADGGLLLHSPTRFDAALKGEIEKIGRIAHLVAPNSAHWTFLKSWQEHVPDAVTWAAPGLRDRRQVRRSGVRLDRDIVPGAADWPQEIVPIIVPGIGSFAEVALFHQPSRTLVLVDLVQNLEPGKLPRASRIPARLAGVTAPHGRAPIYLRAVVRAKGHDAKAAARHIAALEPDRVIFSHGA</sequence>
<dbReference type="InterPro" id="IPR025638">
    <property type="entry name" value="DUF4336"/>
</dbReference>
<reference evidence="1 2" key="1">
    <citation type="submission" date="2020-08" db="EMBL/GenBank/DDBJ databases">
        <title>Genomic Encyclopedia of Type Strains, Phase IV (KMG-IV): sequencing the most valuable type-strain genomes for metagenomic binning, comparative biology and taxonomic classification.</title>
        <authorList>
            <person name="Goeker M."/>
        </authorList>
    </citation>
    <scope>NUCLEOTIDE SEQUENCE [LARGE SCALE GENOMIC DNA]</scope>
    <source>
        <strain evidence="1 2">DSM 103570</strain>
    </source>
</reference>
<dbReference type="EMBL" id="JACIEM010000005">
    <property type="protein sequence ID" value="MBB4004695.1"/>
    <property type="molecule type" value="Genomic_DNA"/>
</dbReference>
<evidence type="ECO:0000313" key="2">
    <source>
        <dbReference type="Proteomes" id="UP000588647"/>
    </source>
</evidence>
<dbReference type="RefSeq" id="WP_183210280.1">
    <property type="nucleotide sequence ID" value="NZ_JAAAMM010000005.1"/>
</dbReference>
<protein>
    <recommendedName>
        <fullName evidence="3">DUF4336 domain-containing protein</fullName>
    </recommendedName>
</protein>
<evidence type="ECO:0000313" key="1">
    <source>
        <dbReference type="EMBL" id="MBB4004695.1"/>
    </source>
</evidence>
<name>A0A7W6MR37_9HYPH</name>
<dbReference type="InterPro" id="IPR036866">
    <property type="entry name" value="RibonucZ/Hydroxyglut_hydro"/>
</dbReference>
<accession>A0A7W6MR37</accession>
<dbReference type="AlphaFoldDB" id="A0A7W6MR37"/>
<comment type="caution">
    <text evidence="1">The sequence shown here is derived from an EMBL/GenBank/DDBJ whole genome shotgun (WGS) entry which is preliminary data.</text>
</comment>
<dbReference type="PANTHER" id="PTHR33835">
    <property type="entry name" value="YALI0C07656P"/>
    <property type="match status" value="1"/>
</dbReference>
<evidence type="ECO:0008006" key="3">
    <source>
        <dbReference type="Google" id="ProtNLM"/>
    </source>
</evidence>
<dbReference type="Proteomes" id="UP000588647">
    <property type="component" value="Unassembled WGS sequence"/>
</dbReference>
<dbReference type="SUPFAM" id="SSF56281">
    <property type="entry name" value="Metallo-hydrolase/oxidoreductase"/>
    <property type="match status" value="1"/>
</dbReference>
<proteinExistence type="predicted"/>